<comment type="caution">
    <text evidence="1">The sequence shown here is derived from an EMBL/GenBank/DDBJ whole genome shotgun (WGS) entry which is preliminary data.</text>
</comment>
<accession>A0A063XZH7</accession>
<proteinExistence type="predicted"/>
<name>A0A063XZH7_9GAMM</name>
<dbReference type="STRING" id="267850.ADINL_2607"/>
<evidence type="ECO:0000313" key="2">
    <source>
        <dbReference type="Proteomes" id="UP000027318"/>
    </source>
</evidence>
<reference evidence="1 2" key="1">
    <citation type="journal article" date="2005" name="Int. J. Syst. Evol. Microbiol.">
        <title>Nitrincola lacisaponensis gen. nov., sp. nov., a novel alkaliphilic bacterium isolated from an alkaline, saline lake.</title>
        <authorList>
            <person name="Dimitriu P.A."/>
            <person name="Shukla S.K."/>
            <person name="Conradt J."/>
            <person name="Marquez M.C."/>
            <person name="Ventosa A."/>
            <person name="Maglia A."/>
            <person name="Peyton B.M."/>
            <person name="Pinkart H.C."/>
            <person name="Mormile M.R."/>
        </authorList>
    </citation>
    <scope>NUCLEOTIDE SEQUENCE [LARGE SCALE GENOMIC DNA]</scope>
    <source>
        <strain evidence="1 2">4CA</strain>
    </source>
</reference>
<organism evidence="1 2">
    <name type="scientific">Nitrincola lacisaponensis</name>
    <dbReference type="NCBI Taxonomy" id="267850"/>
    <lineage>
        <taxon>Bacteria</taxon>
        <taxon>Pseudomonadati</taxon>
        <taxon>Pseudomonadota</taxon>
        <taxon>Gammaproteobacteria</taxon>
        <taxon>Oceanospirillales</taxon>
        <taxon>Oceanospirillaceae</taxon>
        <taxon>Nitrincola</taxon>
    </lineage>
</organism>
<gene>
    <name evidence="1" type="ORF">ADINL_2607</name>
</gene>
<protein>
    <submittedName>
        <fullName evidence="1">Uncharacterized protein</fullName>
    </submittedName>
</protein>
<keyword evidence="2" id="KW-1185">Reference proteome</keyword>
<dbReference type="Proteomes" id="UP000027318">
    <property type="component" value="Unassembled WGS sequence"/>
</dbReference>
<sequence length="42" mass="4917">MDKWHMEFEKMSPNAHQDFLESLGIPPEEVALIRQFSRQAAT</sequence>
<evidence type="ECO:0000313" key="1">
    <source>
        <dbReference type="EMBL" id="KDE39478.1"/>
    </source>
</evidence>
<dbReference type="AlphaFoldDB" id="A0A063XZH7"/>
<dbReference type="EMBL" id="JMSZ01000032">
    <property type="protein sequence ID" value="KDE39478.1"/>
    <property type="molecule type" value="Genomic_DNA"/>
</dbReference>